<keyword evidence="5 14" id="KW-0285">Flavoprotein</keyword>
<dbReference type="Pfam" id="PF02771">
    <property type="entry name" value="Acyl-CoA_dh_N"/>
    <property type="match status" value="1"/>
</dbReference>
<feature type="domain" description="Acyl-CoA oxidase/dehydrogenase middle" evidence="16">
    <location>
        <begin position="148"/>
        <end position="244"/>
    </location>
</feature>
<feature type="domain" description="Acyl-CoA dehydrogenase/oxidase N-terminal" evidence="17">
    <location>
        <begin position="33"/>
        <end position="144"/>
    </location>
</feature>
<dbReference type="InterPro" id="IPR013786">
    <property type="entry name" value="AcylCoA_DH/ox_N"/>
</dbReference>
<dbReference type="GO" id="GO:0033539">
    <property type="term" value="P:fatty acid beta-oxidation using acyl-CoA dehydrogenase"/>
    <property type="evidence" value="ECO:0007669"/>
    <property type="project" value="TreeGrafter"/>
</dbReference>
<dbReference type="SUPFAM" id="SSF56645">
    <property type="entry name" value="Acyl-CoA dehydrogenase NM domain-like"/>
    <property type="match status" value="1"/>
</dbReference>
<dbReference type="SUPFAM" id="SSF47203">
    <property type="entry name" value="Acyl-CoA dehydrogenase C-terminal domain-like"/>
    <property type="match status" value="1"/>
</dbReference>
<evidence type="ECO:0000256" key="14">
    <source>
        <dbReference type="RuleBase" id="RU362125"/>
    </source>
</evidence>
<evidence type="ECO:0000256" key="4">
    <source>
        <dbReference type="ARBA" id="ARBA00012046"/>
    </source>
</evidence>
<dbReference type="FunFam" id="1.20.140.10:FF:000004">
    <property type="entry name" value="Acyl-CoA dehydrogenase FadE25"/>
    <property type="match status" value="1"/>
</dbReference>
<evidence type="ECO:0000256" key="3">
    <source>
        <dbReference type="ARBA" id="ARBA00009347"/>
    </source>
</evidence>
<feature type="domain" description="Acyl-CoA dehydrogenase/oxidase C-terminal" evidence="15">
    <location>
        <begin position="256"/>
        <end position="404"/>
    </location>
</feature>
<evidence type="ECO:0000256" key="2">
    <source>
        <dbReference type="ARBA" id="ARBA00005198"/>
    </source>
</evidence>
<dbReference type="Gene3D" id="1.10.540.10">
    <property type="entry name" value="Acyl-CoA dehydrogenase/oxidase, N-terminal domain"/>
    <property type="match status" value="1"/>
</dbReference>
<protein>
    <recommendedName>
        <fullName evidence="9">Short-chain specific acyl-CoA dehydrogenase, mitochondrial</fullName>
        <ecNumber evidence="4">1.3.8.1</ecNumber>
    </recommendedName>
    <alternativeName>
        <fullName evidence="8">Butyryl-CoA dehydrogenase</fullName>
    </alternativeName>
</protein>
<dbReference type="EMBL" id="JAGTXO010000006">
    <property type="protein sequence ID" value="KAG8467255.1"/>
    <property type="molecule type" value="Genomic_DNA"/>
</dbReference>
<evidence type="ECO:0000256" key="5">
    <source>
        <dbReference type="ARBA" id="ARBA00022630"/>
    </source>
</evidence>
<evidence type="ECO:0000256" key="8">
    <source>
        <dbReference type="ARBA" id="ARBA00031895"/>
    </source>
</evidence>
<evidence type="ECO:0000259" key="15">
    <source>
        <dbReference type="Pfam" id="PF00441"/>
    </source>
</evidence>
<dbReference type="Gene3D" id="1.20.140.10">
    <property type="entry name" value="Butyryl-CoA Dehydrogenase, subunit A, domain 3"/>
    <property type="match status" value="1"/>
</dbReference>
<evidence type="ECO:0000256" key="6">
    <source>
        <dbReference type="ARBA" id="ARBA00022827"/>
    </source>
</evidence>
<comment type="catalytic activity">
    <reaction evidence="11">
        <text>pentanoyl-CoA + oxidized [electron-transfer flavoprotein] + H(+) = (2E)-pentenoyl-CoA + reduced [electron-transfer flavoprotein]</text>
        <dbReference type="Rhea" id="RHEA:43456"/>
        <dbReference type="Rhea" id="RHEA-COMP:10685"/>
        <dbReference type="Rhea" id="RHEA-COMP:10686"/>
        <dbReference type="ChEBI" id="CHEBI:15378"/>
        <dbReference type="ChEBI" id="CHEBI:57389"/>
        <dbReference type="ChEBI" id="CHEBI:57692"/>
        <dbReference type="ChEBI" id="CHEBI:58307"/>
        <dbReference type="ChEBI" id="CHEBI:86160"/>
    </reaction>
    <physiologicalReaction direction="left-to-right" evidence="11">
        <dbReference type="Rhea" id="RHEA:43457"/>
    </physiologicalReaction>
</comment>
<keyword evidence="7 14" id="KW-0560">Oxidoreductase</keyword>
<comment type="similarity">
    <text evidence="3 14">Belongs to the acyl-CoA dehydrogenase family.</text>
</comment>
<dbReference type="PANTHER" id="PTHR43884">
    <property type="entry name" value="ACYL-COA DEHYDROGENASE"/>
    <property type="match status" value="1"/>
</dbReference>
<name>A0A8J6CET6_DIALT</name>
<dbReference type="InterPro" id="IPR046373">
    <property type="entry name" value="Acyl-CoA_Oxase/DH_mid-dom_sf"/>
</dbReference>
<organism evidence="18 19">
    <name type="scientific">Diacronema lutheri</name>
    <name type="common">Unicellular marine alga</name>
    <name type="synonym">Monochrysis lutheri</name>
    <dbReference type="NCBI Taxonomy" id="2081491"/>
    <lineage>
        <taxon>Eukaryota</taxon>
        <taxon>Haptista</taxon>
        <taxon>Haptophyta</taxon>
        <taxon>Pavlovophyceae</taxon>
        <taxon>Pavlovales</taxon>
        <taxon>Pavlovaceae</taxon>
        <taxon>Diacronema</taxon>
    </lineage>
</organism>
<dbReference type="OrthoDB" id="10254877at2759"/>
<comment type="function">
    <text evidence="10">Short-chain specific acyl-CoA dehydrogenase is one of the acyl-CoA dehydrogenases that catalyze the first step of mitochondrial fatty acid beta-oxidation, an aerobic process breaking down fatty acids into acetyl-CoA and allowing the production of energy from fats. The first step of fatty acid beta-oxidation consists in the removal of one hydrogen from C-2 and C-3 of the straight-chain fatty acyl-CoA thioester, resulting in the formation of trans-2-enoyl-CoA. Among the different mitochondrial acyl-CoA dehydrogenases, short-chain specific acyl-CoA dehydrogenase acts specifically on acyl-CoAs with saturated 4 to 6 carbons long primary chains.</text>
</comment>
<evidence type="ECO:0000256" key="7">
    <source>
        <dbReference type="ARBA" id="ARBA00023002"/>
    </source>
</evidence>
<evidence type="ECO:0000256" key="10">
    <source>
        <dbReference type="ARBA" id="ARBA00045387"/>
    </source>
</evidence>
<dbReference type="AlphaFoldDB" id="A0A8J6CET6"/>
<evidence type="ECO:0000313" key="18">
    <source>
        <dbReference type="EMBL" id="KAG8467255.1"/>
    </source>
</evidence>
<dbReference type="InterPro" id="IPR009075">
    <property type="entry name" value="AcylCo_DH/oxidase_C"/>
</dbReference>
<dbReference type="GO" id="GO:0050660">
    <property type="term" value="F:flavin adenine dinucleotide binding"/>
    <property type="evidence" value="ECO:0007669"/>
    <property type="project" value="InterPro"/>
</dbReference>
<evidence type="ECO:0000256" key="11">
    <source>
        <dbReference type="ARBA" id="ARBA00048499"/>
    </source>
</evidence>
<comment type="pathway">
    <text evidence="2">Lipid metabolism; mitochondrial fatty acid beta-oxidation.</text>
</comment>
<dbReference type="PROSITE" id="PS00073">
    <property type="entry name" value="ACYL_COA_DH_2"/>
    <property type="match status" value="1"/>
</dbReference>
<dbReference type="Gene3D" id="2.40.110.10">
    <property type="entry name" value="Butyryl-CoA Dehydrogenase, subunit A, domain 2"/>
    <property type="match status" value="1"/>
</dbReference>
<evidence type="ECO:0000256" key="1">
    <source>
        <dbReference type="ARBA" id="ARBA00001974"/>
    </source>
</evidence>
<evidence type="ECO:0000313" key="19">
    <source>
        <dbReference type="Proteomes" id="UP000751190"/>
    </source>
</evidence>
<sequence>MYAAVRPRAARVARLGASAARSRGLLTFGTLPEEVSMVRDMARNFAETELYPVAGHIDQAHEYPAKQVAQLADLGLLGMMVPERFGGAQMSSLAYAVALEEISRGCASTGVIMSANNSLYCAPVDKFGTDAQKAEFLVPYAKGERIGCFGLSEPGNGSDAGAATTTAVEDGPDHYRLNGTKAWITNAHEAKCAVIFATTDKAVKHKGISAFIVPMDAAGFSLGAKEDKLGIRGSSTANLILEDVRIPRSHLLGKLGEGFKIAMTTLDGGRIGIAAQSLGIAQAALDVATKYSTERKAFGAQISTMYAIQLKLSKMACAVESARLLTWRAAMMKDAGEDFIKEAAMAKLCASEAATMCAHQAIQTLGGMGYVTDMPAERFYRDARITEIYEGTSEVQHLVIAGKLLKEAAKADIPMPAAPHKPKH</sequence>
<dbReference type="PROSITE" id="PS00072">
    <property type="entry name" value="ACYL_COA_DH_1"/>
    <property type="match status" value="1"/>
</dbReference>
<gene>
    <name evidence="18" type="ORF">KFE25_000571</name>
</gene>
<dbReference type="GO" id="GO:0016937">
    <property type="term" value="F:short-chain fatty acyl-CoA dehydrogenase activity"/>
    <property type="evidence" value="ECO:0007669"/>
    <property type="project" value="UniProtKB-EC"/>
</dbReference>
<evidence type="ECO:0000256" key="12">
    <source>
        <dbReference type="ARBA" id="ARBA00049192"/>
    </source>
</evidence>
<evidence type="ECO:0000256" key="13">
    <source>
        <dbReference type="ARBA" id="ARBA00050758"/>
    </source>
</evidence>
<dbReference type="CDD" id="cd01158">
    <property type="entry name" value="SCAD_SBCAD"/>
    <property type="match status" value="1"/>
</dbReference>
<dbReference type="EC" id="1.3.8.1" evidence="4"/>
<dbReference type="InterPro" id="IPR006089">
    <property type="entry name" value="Acyl-CoA_DH_CS"/>
</dbReference>
<evidence type="ECO:0000259" key="16">
    <source>
        <dbReference type="Pfam" id="PF02770"/>
    </source>
</evidence>
<dbReference type="FunFam" id="1.10.540.10:FF:000002">
    <property type="entry name" value="Acyl-CoA dehydrogenase FadE19"/>
    <property type="match status" value="1"/>
</dbReference>
<dbReference type="Pfam" id="PF00441">
    <property type="entry name" value="Acyl-CoA_dh_1"/>
    <property type="match status" value="1"/>
</dbReference>
<dbReference type="Proteomes" id="UP000751190">
    <property type="component" value="Unassembled WGS sequence"/>
</dbReference>
<dbReference type="InterPro" id="IPR006091">
    <property type="entry name" value="Acyl-CoA_Oxase/DH_mid-dom"/>
</dbReference>
<dbReference type="OMA" id="LYREAPM"/>
<keyword evidence="19" id="KW-1185">Reference proteome</keyword>
<dbReference type="GO" id="GO:0046359">
    <property type="term" value="P:butyrate catabolic process"/>
    <property type="evidence" value="ECO:0007669"/>
    <property type="project" value="TreeGrafter"/>
</dbReference>
<proteinExistence type="inferred from homology"/>
<dbReference type="FunFam" id="2.40.110.10:FF:000001">
    <property type="entry name" value="Acyl-CoA dehydrogenase, mitochondrial"/>
    <property type="match status" value="1"/>
</dbReference>
<reference evidence="18" key="1">
    <citation type="submission" date="2021-05" db="EMBL/GenBank/DDBJ databases">
        <title>The genome of the haptophyte Pavlova lutheri (Diacronema luteri, Pavlovales) - a model for lipid biosynthesis in eukaryotic algae.</title>
        <authorList>
            <person name="Hulatt C.J."/>
            <person name="Posewitz M.C."/>
        </authorList>
    </citation>
    <scope>NUCLEOTIDE SEQUENCE</scope>
    <source>
        <strain evidence="18">NIVA-4/92</strain>
    </source>
</reference>
<evidence type="ECO:0000256" key="9">
    <source>
        <dbReference type="ARBA" id="ARBA00044204"/>
    </source>
</evidence>
<dbReference type="Pfam" id="PF02770">
    <property type="entry name" value="Acyl-CoA_dh_M"/>
    <property type="match status" value="1"/>
</dbReference>
<comment type="cofactor">
    <cofactor evidence="1 14">
        <name>FAD</name>
        <dbReference type="ChEBI" id="CHEBI:57692"/>
    </cofactor>
</comment>
<accession>A0A8J6CET6</accession>
<keyword evidence="6 14" id="KW-0274">FAD</keyword>
<dbReference type="PANTHER" id="PTHR43884:SF12">
    <property type="entry name" value="ISOVALERYL-COA DEHYDROGENASE, MITOCHONDRIAL-RELATED"/>
    <property type="match status" value="1"/>
</dbReference>
<evidence type="ECO:0000259" key="17">
    <source>
        <dbReference type="Pfam" id="PF02771"/>
    </source>
</evidence>
<comment type="catalytic activity">
    <reaction evidence="13">
        <text>butanoyl-CoA + oxidized [electron-transfer flavoprotein] + H(+) = (2E)-butenoyl-CoA + reduced [electron-transfer flavoprotein]</text>
        <dbReference type="Rhea" id="RHEA:24004"/>
        <dbReference type="Rhea" id="RHEA-COMP:10685"/>
        <dbReference type="Rhea" id="RHEA-COMP:10686"/>
        <dbReference type="ChEBI" id="CHEBI:15378"/>
        <dbReference type="ChEBI" id="CHEBI:57332"/>
        <dbReference type="ChEBI" id="CHEBI:57371"/>
        <dbReference type="ChEBI" id="CHEBI:57692"/>
        <dbReference type="ChEBI" id="CHEBI:58307"/>
        <dbReference type="EC" id="1.3.8.1"/>
    </reaction>
    <physiologicalReaction direction="left-to-right" evidence="13">
        <dbReference type="Rhea" id="RHEA:24005"/>
    </physiologicalReaction>
</comment>
<dbReference type="InterPro" id="IPR037069">
    <property type="entry name" value="AcylCoA_DH/ox_N_sf"/>
</dbReference>
<dbReference type="InterPro" id="IPR036250">
    <property type="entry name" value="AcylCo_DH-like_C"/>
</dbReference>
<dbReference type="InterPro" id="IPR009100">
    <property type="entry name" value="AcylCoA_DH/oxidase_NM_dom_sf"/>
</dbReference>
<comment type="catalytic activity">
    <reaction evidence="12">
        <text>hexanoyl-CoA + oxidized [electron-transfer flavoprotein] + H(+) = (2E)-hexenoyl-CoA + reduced [electron-transfer flavoprotein]</text>
        <dbReference type="Rhea" id="RHEA:43464"/>
        <dbReference type="Rhea" id="RHEA-COMP:10685"/>
        <dbReference type="Rhea" id="RHEA-COMP:10686"/>
        <dbReference type="ChEBI" id="CHEBI:15378"/>
        <dbReference type="ChEBI" id="CHEBI:57692"/>
        <dbReference type="ChEBI" id="CHEBI:58307"/>
        <dbReference type="ChEBI" id="CHEBI:62077"/>
        <dbReference type="ChEBI" id="CHEBI:62620"/>
    </reaction>
    <physiologicalReaction direction="left-to-right" evidence="12">
        <dbReference type="Rhea" id="RHEA:43465"/>
    </physiologicalReaction>
</comment>
<comment type="caution">
    <text evidence="18">The sequence shown here is derived from an EMBL/GenBank/DDBJ whole genome shotgun (WGS) entry which is preliminary data.</text>
</comment>